<evidence type="ECO:0000313" key="2">
    <source>
        <dbReference type="Proteomes" id="UP001303473"/>
    </source>
</evidence>
<evidence type="ECO:0000313" key="1">
    <source>
        <dbReference type="EMBL" id="KAK3934441.1"/>
    </source>
</evidence>
<organism evidence="1 2">
    <name type="scientific">Diplogelasinospora grovesii</name>
    <dbReference type="NCBI Taxonomy" id="303347"/>
    <lineage>
        <taxon>Eukaryota</taxon>
        <taxon>Fungi</taxon>
        <taxon>Dikarya</taxon>
        <taxon>Ascomycota</taxon>
        <taxon>Pezizomycotina</taxon>
        <taxon>Sordariomycetes</taxon>
        <taxon>Sordariomycetidae</taxon>
        <taxon>Sordariales</taxon>
        <taxon>Diplogelasinosporaceae</taxon>
        <taxon>Diplogelasinospora</taxon>
    </lineage>
</organism>
<dbReference type="Proteomes" id="UP001303473">
    <property type="component" value="Unassembled WGS sequence"/>
</dbReference>
<comment type="caution">
    <text evidence="1">The sequence shown here is derived from an EMBL/GenBank/DDBJ whole genome shotgun (WGS) entry which is preliminary data.</text>
</comment>
<dbReference type="AlphaFoldDB" id="A0AAN6MVV7"/>
<protein>
    <submittedName>
        <fullName evidence="1">Uncharacterized protein</fullName>
    </submittedName>
</protein>
<keyword evidence="2" id="KW-1185">Reference proteome</keyword>
<proteinExistence type="predicted"/>
<reference evidence="2" key="1">
    <citation type="journal article" date="2023" name="Mol. Phylogenet. Evol.">
        <title>Genome-scale phylogeny and comparative genomics of the fungal order Sordariales.</title>
        <authorList>
            <person name="Hensen N."/>
            <person name="Bonometti L."/>
            <person name="Westerberg I."/>
            <person name="Brannstrom I.O."/>
            <person name="Guillou S."/>
            <person name="Cros-Aarteil S."/>
            <person name="Calhoun S."/>
            <person name="Haridas S."/>
            <person name="Kuo A."/>
            <person name="Mondo S."/>
            <person name="Pangilinan J."/>
            <person name="Riley R."/>
            <person name="LaButti K."/>
            <person name="Andreopoulos B."/>
            <person name="Lipzen A."/>
            <person name="Chen C."/>
            <person name="Yan M."/>
            <person name="Daum C."/>
            <person name="Ng V."/>
            <person name="Clum A."/>
            <person name="Steindorff A."/>
            <person name="Ohm R.A."/>
            <person name="Martin F."/>
            <person name="Silar P."/>
            <person name="Natvig D.O."/>
            <person name="Lalanne C."/>
            <person name="Gautier V."/>
            <person name="Ament-Velasquez S.L."/>
            <person name="Kruys A."/>
            <person name="Hutchinson M.I."/>
            <person name="Powell A.J."/>
            <person name="Barry K."/>
            <person name="Miller A.N."/>
            <person name="Grigoriev I.V."/>
            <person name="Debuchy R."/>
            <person name="Gladieux P."/>
            <person name="Hiltunen Thoren M."/>
            <person name="Johannesson H."/>
        </authorList>
    </citation>
    <scope>NUCLEOTIDE SEQUENCE [LARGE SCALE GENOMIC DNA]</scope>
    <source>
        <strain evidence="2">CBS 340.73</strain>
    </source>
</reference>
<sequence>MAPYVNFVTLLASRKNELTDLPEEEYLRFGNHVYVLRKEIDITQLLGELADRGTEGGTAPVLHLHLYCQRLSGTLTDDQELKVRVYDRGCTLRSLHIFAAQLPSLKRLVLVGNESADPQAAVQLSLYYETESGPANFWINRTGCAPAAVHHFDLTATGGAGGIRLHGSGPLEAIPSVCWDELRPPRPAEFETFGEDTRRLQNLPRLLNGLFTSAGEELMGPQPNIPSIMAKLRFINLCAREAPNLVGLVNESQTLLSRLELPKGFPTLPAIGGKPFDDCFFVPEKVPRTLESVMDVPMNNLLAISRRLESEKEMQGLRALIREQGGALMTSIGLSVGSTISKARLDDEAEQAAHTTETVMDKMDDLRKYKRDLDSAKASFDKGLNEFKERMEKKLVWDILKAVFEIGASVGIAIYTGGAGAPLTVGAVNKVLKEAAETIEEKTRLVMALKKLATVLITVYPKVNAALQNHSKFSEVGSDKDKRGTKLVDSLKATAGTISDRLLAGKAGERINYLGLLADWREMDICADSAFAAIKEEIKEETIDGLDEYRLAMKKLAIRGETLVTALKESYEARTRYLVLVAEVRAKEAALDEINSLHQKVLGDGSQEPIAFMPIRQRLVSELAQRRRAVFNMLHQGVLALVYHSNDVKLQKRLFGSLSPALTADQLADQWETFKKATIEGKQPQDKDLTVGAAQALPLGWRDLLIKDIETPFQIPPTIKALTYQHHMRIRKIRAEFVGLTKRDGSTDGIDKLEYTIWMGPLMIDRASPYINAPSSKGTVVQYYMEPYPLVKSGKDHELIDDKHDFAKRAVCCSGRLSFRKDYVEEAGWSLETIADVKLNVKYETLIFPS</sequence>
<dbReference type="PANTHER" id="PTHR34714">
    <property type="entry name" value="EGF-LIKE DOMAIN-CONTAINING PROTEIN"/>
    <property type="match status" value="1"/>
</dbReference>
<name>A0AAN6MVV7_9PEZI</name>
<dbReference type="EMBL" id="MU853991">
    <property type="protein sequence ID" value="KAK3934441.1"/>
    <property type="molecule type" value="Genomic_DNA"/>
</dbReference>
<gene>
    <name evidence="1" type="ORF">QBC46DRAFT_359019</name>
</gene>
<accession>A0AAN6MVV7</accession>
<dbReference type="PANTHER" id="PTHR34714:SF2">
    <property type="entry name" value="EGF-LIKE DOMAIN-CONTAINING PROTEIN"/>
    <property type="match status" value="1"/>
</dbReference>